<proteinExistence type="inferred from homology"/>
<dbReference type="GO" id="GO:0016020">
    <property type="term" value="C:membrane"/>
    <property type="evidence" value="ECO:0007669"/>
    <property type="project" value="UniProtKB-SubCell"/>
</dbReference>
<comment type="subcellular location">
    <subcellularLocation>
        <location evidence="2">Endomembrane system</location>
        <topology evidence="2">Multi-pass membrane protein</topology>
    </subcellularLocation>
    <subcellularLocation>
        <location evidence="7">Membrane</location>
        <topology evidence="7">Multi-pass membrane protein</topology>
    </subcellularLocation>
</comment>
<keyword evidence="5 7" id="KW-1133">Transmembrane helix</keyword>
<sequence length="186" mass="20775">MLSPAENLPITAEETHLSIADVISLSMQNLIAFVSSHRPWLEFLALGSIDRPTSFSSAFSRAKLNLRHFVVNYSLVIVASSTLFLIGDPTALLTVASFASMWLLFYFCKDHPLVLYGRHINDHVIVFGLILGSLWAMWFTHCLESMALGVVTGLLLCLFHAVVRNPDDLFVQEKDAVVPSNFLHWS</sequence>
<name>A0AAU9R721_THLAR</name>
<dbReference type="Proteomes" id="UP000836841">
    <property type="component" value="Chromosome 1"/>
</dbReference>
<feature type="transmembrane region" description="Helical" evidence="7">
    <location>
        <begin position="92"/>
        <end position="108"/>
    </location>
</feature>
<evidence type="ECO:0000256" key="2">
    <source>
        <dbReference type="ARBA" id="ARBA00004127"/>
    </source>
</evidence>
<keyword evidence="4 7" id="KW-0812">Transmembrane</keyword>
<feature type="transmembrane region" description="Helical" evidence="7">
    <location>
        <begin position="145"/>
        <end position="163"/>
    </location>
</feature>
<comment type="similarity">
    <text evidence="3 7">Belongs to the PRA1 family.</text>
</comment>
<comment type="function">
    <text evidence="1 7">May be involved in both secretory and endocytic intracellular trafficking in the endosomal/prevacuolar compartments.</text>
</comment>
<gene>
    <name evidence="8" type="ORF">TAV2_LOCUS720</name>
</gene>
<protein>
    <recommendedName>
        <fullName evidence="7">PRA1 family protein</fullName>
    </recommendedName>
</protein>
<dbReference type="EMBL" id="OU466857">
    <property type="protein sequence ID" value="CAH2033445.1"/>
    <property type="molecule type" value="Genomic_DNA"/>
</dbReference>
<evidence type="ECO:0000256" key="6">
    <source>
        <dbReference type="ARBA" id="ARBA00023136"/>
    </source>
</evidence>
<dbReference type="GO" id="GO:0016192">
    <property type="term" value="P:vesicle-mediated transport"/>
    <property type="evidence" value="ECO:0007669"/>
    <property type="project" value="UniProtKB-ARBA"/>
</dbReference>
<evidence type="ECO:0000313" key="9">
    <source>
        <dbReference type="Proteomes" id="UP000836841"/>
    </source>
</evidence>
<dbReference type="AlphaFoldDB" id="A0AAU9R721"/>
<organism evidence="8 9">
    <name type="scientific">Thlaspi arvense</name>
    <name type="common">Field penny-cress</name>
    <dbReference type="NCBI Taxonomy" id="13288"/>
    <lineage>
        <taxon>Eukaryota</taxon>
        <taxon>Viridiplantae</taxon>
        <taxon>Streptophyta</taxon>
        <taxon>Embryophyta</taxon>
        <taxon>Tracheophyta</taxon>
        <taxon>Spermatophyta</taxon>
        <taxon>Magnoliopsida</taxon>
        <taxon>eudicotyledons</taxon>
        <taxon>Gunneridae</taxon>
        <taxon>Pentapetalae</taxon>
        <taxon>rosids</taxon>
        <taxon>malvids</taxon>
        <taxon>Brassicales</taxon>
        <taxon>Brassicaceae</taxon>
        <taxon>Thlaspideae</taxon>
        <taxon>Thlaspi</taxon>
    </lineage>
</organism>
<evidence type="ECO:0000313" key="8">
    <source>
        <dbReference type="EMBL" id="CAH2033445.1"/>
    </source>
</evidence>
<dbReference type="GO" id="GO:0005783">
    <property type="term" value="C:endoplasmic reticulum"/>
    <property type="evidence" value="ECO:0007669"/>
    <property type="project" value="UniProtKB-ARBA"/>
</dbReference>
<dbReference type="InterPro" id="IPR004895">
    <property type="entry name" value="Prenylated_rab_accept_PRA1"/>
</dbReference>
<dbReference type="Pfam" id="PF03208">
    <property type="entry name" value="PRA1"/>
    <property type="match status" value="1"/>
</dbReference>
<evidence type="ECO:0000256" key="7">
    <source>
        <dbReference type="RuleBase" id="RU363107"/>
    </source>
</evidence>
<dbReference type="PANTHER" id="PTHR19317:SF53">
    <property type="entry name" value="PRA1 FAMILY PROTEIN G1"/>
    <property type="match status" value="1"/>
</dbReference>
<dbReference type="GO" id="GO:0005794">
    <property type="term" value="C:Golgi apparatus"/>
    <property type="evidence" value="ECO:0007669"/>
    <property type="project" value="TreeGrafter"/>
</dbReference>
<keyword evidence="7" id="KW-0813">Transport</keyword>
<feature type="transmembrane region" description="Helical" evidence="7">
    <location>
        <begin position="120"/>
        <end position="139"/>
    </location>
</feature>
<reference evidence="8 9" key="1">
    <citation type="submission" date="2022-03" db="EMBL/GenBank/DDBJ databases">
        <authorList>
            <person name="Nunn A."/>
            <person name="Chopra R."/>
            <person name="Nunn A."/>
            <person name="Contreras Garrido A."/>
        </authorList>
    </citation>
    <scope>NUCLEOTIDE SEQUENCE [LARGE SCALE GENOMIC DNA]</scope>
</reference>
<feature type="transmembrane region" description="Helical" evidence="7">
    <location>
        <begin position="69"/>
        <end position="86"/>
    </location>
</feature>
<evidence type="ECO:0000256" key="4">
    <source>
        <dbReference type="ARBA" id="ARBA00022692"/>
    </source>
</evidence>
<keyword evidence="9" id="KW-1185">Reference proteome</keyword>
<dbReference type="PANTHER" id="PTHR19317">
    <property type="entry name" value="PRENYLATED RAB ACCEPTOR 1-RELATED"/>
    <property type="match status" value="1"/>
</dbReference>
<keyword evidence="6 7" id="KW-0472">Membrane</keyword>
<accession>A0AAU9R721</accession>
<evidence type="ECO:0000256" key="5">
    <source>
        <dbReference type="ARBA" id="ARBA00022989"/>
    </source>
</evidence>
<evidence type="ECO:0000256" key="3">
    <source>
        <dbReference type="ARBA" id="ARBA00006483"/>
    </source>
</evidence>
<evidence type="ECO:0000256" key="1">
    <source>
        <dbReference type="ARBA" id="ARBA00002501"/>
    </source>
</evidence>